<dbReference type="AlphaFoldDB" id="H5SDZ1"/>
<sequence>MSPVIPKSGLYYPNKFGLITLKSLEEVMGRNGLNAILNLAGLSHYIDNYPPDNLEKGFDFSELSSIGVALEEMYGPRGGRGLALRAGRATFSDALKNFGALAGVADLAFVVLPLQAKLRIGLPAMAKIFSQLSDQETTVEERETEFIYTIHKCPVCWGRHDADHPVCFIAVGLLQEGLKWVSGGHEFRVNESKCVAMGDPVCEFVIQKEPIG</sequence>
<reference evidence="2" key="1">
    <citation type="journal article" date="2005" name="Environ. Microbiol.">
        <title>Genetic and functional properties of uncultivated thermophilic crenarchaeotes from a subsurface gold mine as revealed by analysis of genome fragments.</title>
        <authorList>
            <person name="Nunoura T."/>
            <person name="Hirayama H."/>
            <person name="Takami H."/>
            <person name="Oida H."/>
            <person name="Nishi S."/>
            <person name="Shimamura S."/>
            <person name="Suzuki Y."/>
            <person name="Inagaki F."/>
            <person name="Takai K."/>
            <person name="Nealson K.H."/>
            <person name="Horikoshi K."/>
        </authorList>
    </citation>
    <scope>NUCLEOTIDE SEQUENCE</scope>
</reference>
<evidence type="ECO:0000259" key="1">
    <source>
        <dbReference type="SMART" id="SM00989"/>
    </source>
</evidence>
<feature type="domain" description="4-vinyl reductase 4VR" evidence="1">
    <location>
        <begin position="145"/>
        <end position="208"/>
    </location>
</feature>
<dbReference type="InterPro" id="IPR024096">
    <property type="entry name" value="NO_sig/Golgi_transp_ligand-bd"/>
</dbReference>
<protein>
    <submittedName>
        <fullName evidence="2">4-vinyl reductase 4VR</fullName>
    </submittedName>
</protein>
<dbReference type="SUPFAM" id="SSF111126">
    <property type="entry name" value="Ligand-binding domain in the NO signalling and Golgi transport"/>
    <property type="match status" value="1"/>
</dbReference>
<dbReference type="Pfam" id="PF02830">
    <property type="entry name" value="V4R"/>
    <property type="match status" value="1"/>
</dbReference>
<name>H5SDZ1_9CHLR</name>
<organism evidence="2">
    <name type="scientific">uncultured Chloroflexota bacterium</name>
    <dbReference type="NCBI Taxonomy" id="166587"/>
    <lineage>
        <taxon>Bacteria</taxon>
        <taxon>Bacillati</taxon>
        <taxon>Chloroflexota</taxon>
        <taxon>environmental samples</taxon>
    </lineage>
</organism>
<accession>H5SDZ1</accession>
<proteinExistence type="predicted"/>
<dbReference type="InterPro" id="IPR004096">
    <property type="entry name" value="V4R"/>
</dbReference>
<evidence type="ECO:0000313" key="2">
    <source>
        <dbReference type="EMBL" id="BAL54377.1"/>
    </source>
</evidence>
<dbReference type="Gene3D" id="3.30.1380.20">
    <property type="entry name" value="Trafficking protein particle complex subunit 3"/>
    <property type="match status" value="1"/>
</dbReference>
<reference evidence="2" key="2">
    <citation type="journal article" date="2012" name="PLoS ONE">
        <title>A Deeply Branching Thermophilic Bacterium with an Ancient Acetyl-CoA Pathway Dominates a Subsurface Ecosystem.</title>
        <authorList>
            <person name="Takami H."/>
            <person name="Noguchi H."/>
            <person name="Takaki Y."/>
            <person name="Uchiyama I."/>
            <person name="Toyoda A."/>
            <person name="Nishi S."/>
            <person name="Chee G.-J."/>
            <person name="Arai W."/>
            <person name="Nunoura T."/>
            <person name="Itoh T."/>
            <person name="Hattori M."/>
            <person name="Takai K."/>
        </authorList>
    </citation>
    <scope>NUCLEOTIDE SEQUENCE</scope>
</reference>
<dbReference type="SMART" id="SM00989">
    <property type="entry name" value="V4R"/>
    <property type="match status" value="1"/>
</dbReference>
<gene>
    <name evidence="2" type="ORF">HGMM_F14G08C27</name>
</gene>
<dbReference type="EMBL" id="AP011686">
    <property type="protein sequence ID" value="BAL54377.1"/>
    <property type="molecule type" value="Genomic_DNA"/>
</dbReference>